<dbReference type="PANTHER" id="PTHR40861">
    <property type="entry name" value="DUF2183 DOMAIN-CONTAINING PROTEIN"/>
    <property type="match status" value="1"/>
</dbReference>
<sequence length="729" mass="83040">EAYYLLFVLFSAGLALMLVPNKNLDGRSHVAFQLNRLMALLVLMKVYVSVIDPAPLKPFYAQGDNRTFTRTRPSSDDSLAQRVLQQLEVYMTRLSVRREVGLFHRQVFSIMLLPLLFLQLYCINYFEAASLMFYPVIVFSGLFIGYVVCQEVPVIVTRRRTLTKVKNLLTYVLEQCDDTEMREVYLRANLASIFQATRYEVHELLVESALRKGLLDKWSKAMLLNGMQKYGINGRRNEYVADLILSCRDEELTDLKSILDSTGDYNCLFKLIYNDLRSSAVRQKVLYHIAKEAHAARMINSGAVGIKVLSDIDDTLLCSGGHFPAGCDDRIPKHMVYPGALQLFRELDRSWTPEDPCCNLALLSARPHVYKDISESKSFAKFNDLFFTGRLHCVPTLLPGSLSLGLWAVVKALFIAAHGWRDVGERKAKMFEQYKALYGEYDFIFFGDNGQGDLLAGQLLVNAEKENMQAQSEDEDSSDGEPAKSFGFCCCRRKKADRTWTWKRGQGPQLKAVMIHEVLPDEQSLSLEPLDQRTVTWRQQLEASGIFFFTSYPDAALKLHQRHPNLISIRQLRSVIEAAITDFDHDRKFLAEWEDWGHMEAILHKDIQRACEVVAAGGDPCQLVFKETEELFQQDATSLTRRRTFLRGIQKRVHPSATNYCIEEETVTEDSEATGSRSDVSVDSWFHTRGWVRAATSIGFDHLGPQPALMRRIGSAWKEIQAMNHNDAL</sequence>
<organism evidence="2 3">
    <name type="scientific">Durusdinium trenchii</name>
    <dbReference type="NCBI Taxonomy" id="1381693"/>
    <lineage>
        <taxon>Eukaryota</taxon>
        <taxon>Sar</taxon>
        <taxon>Alveolata</taxon>
        <taxon>Dinophyceae</taxon>
        <taxon>Suessiales</taxon>
        <taxon>Symbiodiniaceae</taxon>
        <taxon>Durusdinium</taxon>
    </lineage>
</organism>
<feature type="transmembrane region" description="Helical" evidence="1">
    <location>
        <begin position="107"/>
        <end position="126"/>
    </location>
</feature>
<reference evidence="2 3" key="1">
    <citation type="submission" date="2024-02" db="EMBL/GenBank/DDBJ databases">
        <authorList>
            <person name="Chen Y."/>
            <person name="Shah S."/>
            <person name="Dougan E. K."/>
            <person name="Thang M."/>
            <person name="Chan C."/>
        </authorList>
    </citation>
    <scope>NUCLEOTIDE SEQUENCE [LARGE SCALE GENOMIC DNA]</scope>
</reference>
<accession>A0ABP0J1W4</accession>
<keyword evidence="3" id="KW-1185">Reference proteome</keyword>
<keyword evidence="1" id="KW-0472">Membrane</keyword>
<feature type="transmembrane region" description="Helical" evidence="1">
    <location>
        <begin position="37"/>
        <end position="56"/>
    </location>
</feature>
<dbReference type="Proteomes" id="UP001642484">
    <property type="component" value="Unassembled WGS sequence"/>
</dbReference>
<dbReference type="EMBL" id="CAXAMN010004224">
    <property type="protein sequence ID" value="CAK9008328.1"/>
    <property type="molecule type" value="Genomic_DNA"/>
</dbReference>
<evidence type="ECO:0000313" key="2">
    <source>
        <dbReference type="EMBL" id="CAK9008328.1"/>
    </source>
</evidence>
<protein>
    <submittedName>
        <fullName evidence="2">Uncharacterized protein</fullName>
    </submittedName>
</protein>
<dbReference type="PANTHER" id="PTHR40861:SF1">
    <property type="entry name" value="PHOSPHATIDATE PHOSPHATASE APP1 CATALYTIC DOMAIN-CONTAINING PROTEIN"/>
    <property type="match status" value="1"/>
</dbReference>
<name>A0ABP0J1W4_9DINO</name>
<keyword evidence="1" id="KW-0812">Transmembrane</keyword>
<keyword evidence="1" id="KW-1133">Transmembrane helix</keyword>
<feature type="transmembrane region" description="Helical" evidence="1">
    <location>
        <begin position="132"/>
        <end position="156"/>
    </location>
</feature>
<evidence type="ECO:0000313" key="3">
    <source>
        <dbReference type="Proteomes" id="UP001642484"/>
    </source>
</evidence>
<feature type="non-terminal residue" evidence="2">
    <location>
        <position position="1"/>
    </location>
</feature>
<comment type="caution">
    <text evidence="2">The sequence shown here is derived from an EMBL/GenBank/DDBJ whole genome shotgun (WGS) entry which is preliminary data.</text>
</comment>
<gene>
    <name evidence="2" type="ORF">CCMP2556_LOCUS9204</name>
</gene>
<evidence type="ECO:0000256" key="1">
    <source>
        <dbReference type="SAM" id="Phobius"/>
    </source>
</evidence>
<proteinExistence type="predicted"/>